<dbReference type="AlphaFoldDB" id="N1QGQ1"/>
<dbReference type="CDD" id="cd04730">
    <property type="entry name" value="NPD_like"/>
    <property type="match status" value="1"/>
</dbReference>
<dbReference type="RefSeq" id="XP_016759775.1">
    <property type="nucleotide sequence ID" value="XM_016902981.1"/>
</dbReference>
<evidence type="ECO:0000313" key="5">
    <source>
        <dbReference type="Proteomes" id="UP000016931"/>
    </source>
</evidence>
<evidence type="ECO:0000256" key="2">
    <source>
        <dbReference type="ARBA" id="ARBA00022643"/>
    </source>
</evidence>
<evidence type="ECO:0000256" key="1">
    <source>
        <dbReference type="ARBA" id="ARBA00022630"/>
    </source>
</evidence>
<accession>N1QGQ1</accession>
<dbReference type="OrthoDB" id="412383at2759"/>
<evidence type="ECO:0000256" key="3">
    <source>
        <dbReference type="ARBA" id="ARBA00023002"/>
    </source>
</evidence>
<protein>
    <submittedName>
        <fullName evidence="4">Inosine monophosphate dehydrogenase</fullName>
    </submittedName>
</protein>
<dbReference type="GeneID" id="27900118"/>
<dbReference type="Pfam" id="PF03060">
    <property type="entry name" value="NMO"/>
    <property type="match status" value="1"/>
</dbReference>
<keyword evidence="1" id="KW-0285">Flavoprotein</keyword>
<dbReference type="OMA" id="IDDLPSC"/>
<keyword evidence="5" id="KW-1185">Reference proteome</keyword>
<dbReference type="eggNOG" id="ENOG502QQW7">
    <property type="taxonomic scope" value="Eukaryota"/>
</dbReference>
<dbReference type="SUPFAM" id="SSF51412">
    <property type="entry name" value="Inosine monophosphate dehydrogenase (IMPDH)"/>
    <property type="match status" value="1"/>
</dbReference>
<organism evidence="4 5">
    <name type="scientific">Sphaerulina musiva (strain SO2202)</name>
    <name type="common">Poplar stem canker fungus</name>
    <name type="synonym">Septoria musiva</name>
    <dbReference type="NCBI Taxonomy" id="692275"/>
    <lineage>
        <taxon>Eukaryota</taxon>
        <taxon>Fungi</taxon>
        <taxon>Dikarya</taxon>
        <taxon>Ascomycota</taxon>
        <taxon>Pezizomycotina</taxon>
        <taxon>Dothideomycetes</taxon>
        <taxon>Dothideomycetidae</taxon>
        <taxon>Mycosphaerellales</taxon>
        <taxon>Mycosphaerellaceae</taxon>
        <taxon>Sphaerulina</taxon>
    </lineage>
</organism>
<dbReference type="InterPro" id="IPR013785">
    <property type="entry name" value="Aldolase_TIM"/>
</dbReference>
<dbReference type="PANTHER" id="PTHR32332">
    <property type="entry name" value="2-NITROPROPANE DIOXYGENASE"/>
    <property type="match status" value="1"/>
</dbReference>
<dbReference type="STRING" id="692275.N1QGQ1"/>
<reference evidence="4 5" key="1">
    <citation type="journal article" date="2012" name="PLoS Pathog.">
        <title>Diverse lifestyles and strategies of plant pathogenesis encoded in the genomes of eighteen Dothideomycetes fungi.</title>
        <authorList>
            <person name="Ohm R.A."/>
            <person name="Feau N."/>
            <person name="Henrissat B."/>
            <person name="Schoch C.L."/>
            <person name="Horwitz B.A."/>
            <person name="Barry K.W."/>
            <person name="Condon B.J."/>
            <person name="Copeland A.C."/>
            <person name="Dhillon B."/>
            <person name="Glaser F."/>
            <person name="Hesse C.N."/>
            <person name="Kosti I."/>
            <person name="LaButti K."/>
            <person name="Lindquist E.A."/>
            <person name="Lucas S."/>
            <person name="Salamov A.A."/>
            <person name="Bradshaw R.E."/>
            <person name="Ciuffetti L."/>
            <person name="Hamelin R.C."/>
            <person name="Kema G.H.J."/>
            <person name="Lawrence C."/>
            <person name="Scott J.A."/>
            <person name="Spatafora J.W."/>
            <person name="Turgeon B.G."/>
            <person name="de Wit P.J.G.M."/>
            <person name="Zhong S."/>
            <person name="Goodwin S.B."/>
            <person name="Grigoriev I.V."/>
        </authorList>
    </citation>
    <scope>NUCLEOTIDE SEQUENCE [LARGE SCALE GENOMIC DNA]</scope>
    <source>
        <strain evidence="4 5">SO2202</strain>
    </source>
</reference>
<sequence>MPFNTALTRKLGIRVPVVQGGMQWVGYAELASAVSNAGGLGILTALTQPSPDALRAEIQRCKTLTSKPFGVNLTLLPSINPPDYAGYAQAILDSGIRIVETAGNSPGPIIKMLKEASPPCIILHKCTTIRHALSAVKLGVDFLSIDGFECAGHVGETDITNLILLNRARQVLTIPFIASGGFCDGQGLAAALNLGAAGINMGTRFMCTMEAPIHVKIKESIVAAQETDTQLVLRKWKNTSRLFKNKVSSEAYRIENDPETKEFKAVGPLVSGARGRQVFVNGDPDFGVWTAGQVVGLIHDIPSCETLVSRIESEAIASLQQASALIVHDDKIHAKL</sequence>
<name>N1QGQ1_SPHMS</name>
<dbReference type="EMBL" id="KB456265">
    <property type="protein sequence ID" value="EMF11654.1"/>
    <property type="molecule type" value="Genomic_DNA"/>
</dbReference>
<dbReference type="InterPro" id="IPR004136">
    <property type="entry name" value="NMO"/>
</dbReference>
<dbReference type="Proteomes" id="UP000016931">
    <property type="component" value="Unassembled WGS sequence"/>
</dbReference>
<keyword evidence="2" id="KW-0288">FMN</keyword>
<dbReference type="HOGENOM" id="CLU_038732_1_0_1"/>
<evidence type="ECO:0000313" key="4">
    <source>
        <dbReference type="EMBL" id="EMF11654.1"/>
    </source>
</evidence>
<gene>
    <name evidence="4" type="ORF">SEPMUDRAFT_141908</name>
</gene>
<dbReference type="GO" id="GO:0018580">
    <property type="term" value="F:nitronate monooxygenase activity"/>
    <property type="evidence" value="ECO:0007669"/>
    <property type="project" value="InterPro"/>
</dbReference>
<keyword evidence="3" id="KW-0560">Oxidoreductase</keyword>
<proteinExistence type="predicted"/>
<dbReference type="PANTHER" id="PTHR32332:SF28">
    <property type="entry name" value="DIOXYGENASE FAMILY OXIDOREDUCTASE, PUTATIVE (AFU_ORTHOLOGUE AFUA_5G09600)-RELATED"/>
    <property type="match status" value="1"/>
</dbReference>
<dbReference type="Gene3D" id="3.20.20.70">
    <property type="entry name" value="Aldolase class I"/>
    <property type="match status" value="1"/>
</dbReference>